<feature type="region of interest" description="Disordered" evidence="8">
    <location>
        <begin position="213"/>
        <end position="256"/>
    </location>
</feature>
<protein>
    <recommendedName>
        <fullName evidence="9">Ancillary SecYEG translocon subunit/Cell division coordinator CpoB TPR domain-containing protein</fullName>
    </recommendedName>
</protein>
<feature type="region of interest" description="Disordered" evidence="8">
    <location>
        <begin position="1"/>
        <end position="26"/>
    </location>
</feature>
<evidence type="ECO:0000256" key="7">
    <source>
        <dbReference type="ARBA" id="ARBA00023186"/>
    </source>
</evidence>
<dbReference type="RefSeq" id="WP_176787662.1">
    <property type="nucleotide sequence ID" value="NZ_FNCV01000003.1"/>
</dbReference>
<dbReference type="GO" id="GO:0005886">
    <property type="term" value="C:plasma membrane"/>
    <property type="evidence" value="ECO:0007669"/>
    <property type="project" value="UniProtKB-SubCell"/>
</dbReference>
<proteinExistence type="predicted"/>
<evidence type="ECO:0000256" key="1">
    <source>
        <dbReference type="ARBA" id="ARBA00004167"/>
    </source>
</evidence>
<gene>
    <name evidence="10" type="ORF">SAMN05421742_103122</name>
</gene>
<evidence type="ECO:0000256" key="4">
    <source>
        <dbReference type="ARBA" id="ARBA00022692"/>
    </source>
</evidence>
<keyword evidence="7" id="KW-0143">Chaperone</keyword>
<dbReference type="EMBL" id="FNCV01000003">
    <property type="protein sequence ID" value="SDG88576.1"/>
    <property type="molecule type" value="Genomic_DNA"/>
</dbReference>
<evidence type="ECO:0000256" key="5">
    <source>
        <dbReference type="ARBA" id="ARBA00022989"/>
    </source>
</evidence>
<evidence type="ECO:0000256" key="2">
    <source>
        <dbReference type="ARBA" id="ARBA00004236"/>
    </source>
</evidence>
<comment type="subcellular location">
    <subcellularLocation>
        <location evidence="2">Cell membrane</location>
    </subcellularLocation>
    <subcellularLocation>
        <location evidence="1">Membrane</location>
        <topology evidence="1">Single-pass membrane protein</topology>
    </subcellularLocation>
</comment>
<accession>A0A1G7XX21</accession>
<dbReference type="AlphaFoldDB" id="A0A1G7XX21"/>
<feature type="compositionally biased region" description="Low complexity" evidence="8">
    <location>
        <begin position="232"/>
        <end position="256"/>
    </location>
</feature>
<dbReference type="Pfam" id="PF09976">
    <property type="entry name" value="TPR_21"/>
    <property type="match status" value="1"/>
</dbReference>
<reference evidence="11" key="1">
    <citation type="submission" date="2016-10" db="EMBL/GenBank/DDBJ databases">
        <authorList>
            <person name="Varghese N."/>
            <person name="Submissions S."/>
        </authorList>
    </citation>
    <scope>NUCLEOTIDE SEQUENCE [LARGE SCALE GENOMIC DNA]</scope>
    <source>
        <strain evidence="11">930I</strain>
    </source>
</reference>
<evidence type="ECO:0000256" key="8">
    <source>
        <dbReference type="SAM" id="MobiDB-lite"/>
    </source>
</evidence>
<keyword evidence="4" id="KW-0812">Transmembrane</keyword>
<dbReference type="STRING" id="83401.SAMN05421742_103122"/>
<dbReference type="PANTHER" id="PTHR38035">
    <property type="entry name" value="UPF0070 PROTEIN YFGM"/>
    <property type="match status" value="1"/>
</dbReference>
<organism evidence="10 11">
    <name type="scientific">Roseospirillum parvum</name>
    <dbReference type="NCBI Taxonomy" id="83401"/>
    <lineage>
        <taxon>Bacteria</taxon>
        <taxon>Pseudomonadati</taxon>
        <taxon>Pseudomonadota</taxon>
        <taxon>Alphaproteobacteria</taxon>
        <taxon>Rhodospirillales</taxon>
        <taxon>Rhodospirillaceae</taxon>
        <taxon>Roseospirillum</taxon>
    </lineage>
</organism>
<dbReference type="PANTHER" id="PTHR38035:SF1">
    <property type="entry name" value="ANCILLARY SECYEG TRANSLOCON SUBUNIT"/>
    <property type="match status" value="1"/>
</dbReference>
<feature type="compositionally biased region" description="Basic and acidic residues" evidence="8">
    <location>
        <begin position="213"/>
        <end position="231"/>
    </location>
</feature>
<keyword evidence="3" id="KW-1003">Cell membrane</keyword>
<evidence type="ECO:0000313" key="10">
    <source>
        <dbReference type="EMBL" id="SDG88576.1"/>
    </source>
</evidence>
<evidence type="ECO:0000259" key="9">
    <source>
        <dbReference type="Pfam" id="PF09976"/>
    </source>
</evidence>
<dbReference type="InterPro" id="IPR026039">
    <property type="entry name" value="YfgM"/>
</dbReference>
<keyword evidence="11" id="KW-1185">Reference proteome</keyword>
<evidence type="ECO:0000256" key="6">
    <source>
        <dbReference type="ARBA" id="ARBA00023136"/>
    </source>
</evidence>
<keyword evidence="5" id="KW-1133">Transmembrane helix</keyword>
<sequence>MSKAPKGKAAKNAPPAPADDPRDAAQEALFREVDEDLRHDQLHRLWQRYGRHAIGAAVLLVVGVAGWQGYSAYERNQAIAQAEAYEAGLEALPGDPALAATRFAELEGQGGSGYPELADLQRAAALIEAGDRQAALGVYRDLADDDAADPALRDLAQVLLVLHQVDDGPPEALSAQLDPLTDPAGAWRHSALELQALLKLKAGEPEEAARRFADLTRDSETPSGVRERARALLDALGGDPDAGATPAGDDAPADQG</sequence>
<dbReference type="Proteomes" id="UP000217076">
    <property type="component" value="Unassembled WGS sequence"/>
</dbReference>
<dbReference type="InterPro" id="IPR018704">
    <property type="entry name" value="SecYEG/CpoB_TPR"/>
</dbReference>
<keyword evidence="6" id="KW-0472">Membrane</keyword>
<feature type="domain" description="Ancillary SecYEG translocon subunit/Cell division coordinator CpoB TPR" evidence="9">
    <location>
        <begin position="45"/>
        <end position="221"/>
    </location>
</feature>
<evidence type="ECO:0000313" key="11">
    <source>
        <dbReference type="Proteomes" id="UP000217076"/>
    </source>
</evidence>
<dbReference type="GO" id="GO:0044877">
    <property type="term" value="F:protein-containing complex binding"/>
    <property type="evidence" value="ECO:0007669"/>
    <property type="project" value="InterPro"/>
</dbReference>
<evidence type="ECO:0000256" key="3">
    <source>
        <dbReference type="ARBA" id="ARBA00022475"/>
    </source>
</evidence>
<name>A0A1G7XX21_9PROT</name>